<evidence type="ECO:0000313" key="9">
    <source>
        <dbReference type="Proteomes" id="UP000217736"/>
    </source>
</evidence>
<dbReference type="InterPro" id="IPR036188">
    <property type="entry name" value="FAD/NAD-bd_sf"/>
</dbReference>
<dbReference type="Pfam" id="PF05199">
    <property type="entry name" value="GMC_oxred_C"/>
    <property type="match status" value="1"/>
</dbReference>
<protein>
    <submittedName>
        <fullName evidence="8">GMC oxidoreductase</fullName>
    </submittedName>
</protein>
<accession>A0A1Z4EMG7</accession>
<comment type="similarity">
    <text evidence="2">Belongs to the GMC oxidoreductase family.</text>
</comment>
<dbReference type="Gene3D" id="3.50.50.60">
    <property type="entry name" value="FAD/NAD(P)-binding domain"/>
    <property type="match status" value="2"/>
</dbReference>
<dbReference type="KEGG" id="mshg:MSG_04025"/>
<name>A0A1Z4EMG7_9MYCO</name>
<dbReference type="PANTHER" id="PTHR42784">
    <property type="entry name" value="PYRANOSE 2-OXIDASE"/>
    <property type="match status" value="1"/>
</dbReference>
<organism evidence="8 9">
    <name type="scientific">Mycobacterium shigaense</name>
    <dbReference type="NCBI Taxonomy" id="722731"/>
    <lineage>
        <taxon>Bacteria</taxon>
        <taxon>Bacillati</taxon>
        <taxon>Actinomycetota</taxon>
        <taxon>Actinomycetes</taxon>
        <taxon>Mycobacteriales</taxon>
        <taxon>Mycobacteriaceae</taxon>
        <taxon>Mycobacterium</taxon>
        <taxon>Mycobacterium simiae complex</taxon>
    </lineage>
</organism>
<keyword evidence="4" id="KW-0274">FAD</keyword>
<keyword evidence="9" id="KW-1185">Reference proteome</keyword>
<dbReference type="Proteomes" id="UP000217736">
    <property type="component" value="Chromosome"/>
</dbReference>
<dbReference type="InterPro" id="IPR002938">
    <property type="entry name" value="FAD-bd"/>
</dbReference>
<dbReference type="GO" id="GO:0016614">
    <property type="term" value="F:oxidoreductase activity, acting on CH-OH group of donors"/>
    <property type="evidence" value="ECO:0007669"/>
    <property type="project" value="InterPro"/>
</dbReference>
<dbReference type="RefSeq" id="WP_096442343.1">
    <property type="nucleotide sequence ID" value="NZ_AP018164.1"/>
</dbReference>
<dbReference type="OrthoDB" id="9798604at2"/>
<dbReference type="SUPFAM" id="SSF51905">
    <property type="entry name" value="FAD/NAD(P)-binding domain"/>
    <property type="match status" value="1"/>
</dbReference>
<dbReference type="Pfam" id="PF01494">
    <property type="entry name" value="FAD_binding_3"/>
    <property type="match status" value="1"/>
</dbReference>
<evidence type="ECO:0000256" key="1">
    <source>
        <dbReference type="ARBA" id="ARBA00001974"/>
    </source>
</evidence>
<dbReference type="AlphaFoldDB" id="A0A1Z4EMG7"/>
<keyword evidence="5" id="KW-0560">Oxidoreductase</keyword>
<reference evidence="9" key="1">
    <citation type="submission" date="2017-06" db="EMBL/GenBank/DDBJ databases">
        <title>Complete Genome Sequence of Mycobacterium shigaense.</title>
        <authorList>
            <person name="Fukano H."/>
            <person name="Yoshida M."/>
            <person name="Kazumi Y."/>
            <person name="Ogura Y."/>
            <person name="Mitarai S."/>
            <person name="Hayashi T."/>
            <person name="Hoshino Y."/>
        </authorList>
    </citation>
    <scope>NUCLEOTIDE SEQUENCE [LARGE SCALE GENOMIC DNA]</scope>
    <source>
        <strain evidence="9">UN-152</strain>
    </source>
</reference>
<proteinExistence type="inferred from homology"/>
<dbReference type="InterPro" id="IPR051473">
    <property type="entry name" value="P2Ox-like"/>
</dbReference>
<evidence type="ECO:0000259" key="6">
    <source>
        <dbReference type="Pfam" id="PF01494"/>
    </source>
</evidence>
<dbReference type="PANTHER" id="PTHR42784:SF1">
    <property type="entry name" value="PYRANOSE 2-OXIDASE"/>
    <property type="match status" value="1"/>
</dbReference>
<evidence type="ECO:0000256" key="3">
    <source>
        <dbReference type="ARBA" id="ARBA00022630"/>
    </source>
</evidence>
<keyword evidence="3" id="KW-0285">Flavoprotein</keyword>
<evidence type="ECO:0000259" key="7">
    <source>
        <dbReference type="Pfam" id="PF05199"/>
    </source>
</evidence>
<dbReference type="GO" id="GO:0071949">
    <property type="term" value="F:FAD binding"/>
    <property type="evidence" value="ECO:0007669"/>
    <property type="project" value="InterPro"/>
</dbReference>
<evidence type="ECO:0000256" key="4">
    <source>
        <dbReference type="ARBA" id="ARBA00022827"/>
    </source>
</evidence>
<feature type="domain" description="Glucose-methanol-choline oxidoreductase C-terminal" evidence="7">
    <location>
        <begin position="418"/>
        <end position="545"/>
    </location>
</feature>
<gene>
    <name evidence="8" type="ORF">MSG_04025</name>
</gene>
<evidence type="ECO:0000256" key="5">
    <source>
        <dbReference type="ARBA" id="ARBA00023002"/>
    </source>
</evidence>
<dbReference type="InterPro" id="IPR007867">
    <property type="entry name" value="GMC_OxRtase_C"/>
</dbReference>
<feature type="domain" description="FAD-binding" evidence="6">
    <location>
        <begin position="15"/>
        <end position="46"/>
    </location>
</feature>
<evidence type="ECO:0000313" key="8">
    <source>
        <dbReference type="EMBL" id="BAX94148.1"/>
    </source>
</evidence>
<evidence type="ECO:0000256" key="2">
    <source>
        <dbReference type="ARBA" id="ARBA00010790"/>
    </source>
</evidence>
<dbReference type="EMBL" id="AP018164">
    <property type="protein sequence ID" value="BAX94148.1"/>
    <property type="molecule type" value="Genomic_DNA"/>
</dbReference>
<sequence>MIRRPAQFAPNTTIRTDVVVVGAGPIGIAIALQLAEAGVEVALIESGLERADRGAQDLASFDSRQDDYFHSRSELMVRRQVGGTSALWGGRCVKFDAIDFEDRPISAQSPWPIRYEDVEPYLQRACDWAGCGHAVFNARDVPEVAQRDMVAGLPDEQVRTTDLERWSLPTRFGREYRDALRNTPRLTVWIGLTCTEVVTTEAGDAVDHLIVKTLEGRQGSIVATDYVLATGGLEATRLLLASDRHHRDGLGNAGGHLGHWYMSHVEGRVARVHFTTDDVIYEHERDREGVYIRRRFTFSPQLQRDLEMPNAAVWMVNPPISDPAHGSGILSGVYLTLISPLGRFLLAAAIREAHTKTAGPPRIAAHLRNIVRDLFGSIRFAVRFSYARFLRKGRKAPGFFVKGSGNRYLLHYHGEHLPHWESRVELTEERDSLGMRKLRTHMYFSDADYESVRTAIDLIDEHLRRHGAGYVEWLAGDVIGSVHGFMQGYAGFHQAGTTRMSATADGGVVDPQLQVHGVRGLYVASTSVLPTSSQANPTLLGIALGVRLADRLIDARSSTPGQLK</sequence>
<comment type="cofactor">
    <cofactor evidence="1">
        <name>FAD</name>
        <dbReference type="ChEBI" id="CHEBI:57692"/>
    </cofactor>
</comment>